<gene>
    <name evidence="1" type="ORF">GCM10023258_03880</name>
</gene>
<dbReference type="SUPFAM" id="SSF51445">
    <property type="entry name" value="(Trans)glycosidases"/>
    <property type="match status" value="1"/>
</dbReference>
<protein>
    <recommendedName>
        <fullName evidence="3">GH26 domain-containing protein</fullName>
    </recommendedName>
</protein>
<keyword evidence="2" id="KW-1185">Reference proteome</keyword>
<dbReference type="RefSeq" id="WP_345505738.1">
    <property type="nucleotide sequence ID" value="NZ_BAABIW010000004.1"/>
</dbReference>
<organism evidence="1 2">
    <name type="scientific">Terrabacter aeriphilus</name>
    <dbReference type="NCBI Taxonomy" id="515662"/>
    <lineage>
        <taxon>Bacteria</taxon>
        <taxon>Bacillati</taxon>
        <taxon>Actinomycetota</taxon>
        <taxon>Actinomycetes</taxon>
        <taxon>Micrococcales</taxon>
        <taxon>Intrasporangiaceae</taxon>
        <taxon>Terrabacter</taxon>
    </lineage>
</organism>
<evidence type="ECO:0000313" key="2">
    <source>
        <dbReference type="Proteomes" id="UP001500427"/>
    </source>
</evidence>
<dbReference type="EMBL" id="BAABIW010000004">
    <property type="protein sequence ID" value="GAA5017558.1"/>
    <property type="molecule type" value="Genomic_DNA"/>
</dbReference>
<accession>A0ABP9J1M2</accession>
<dbReference type="Gene3D" id="3.20.20.80">
    <property type="entry name" value="Glycosidases"/>
    <property type="match status" value="1"/>
</dbReference>
<dbReference type="Proteomes" id="UP001500427">
    <property type="component" value="Unassembled WGS sequence"/>
</dbReference>
<proteinExistence type="predicted"/>
<name>A0ABP9J1M2_9MICO</name>
<comment type="caution">
    <text evidence="1">The sequence shown here is derived from an EMBL/GenBank/DDBJ whole genome shotgun (WGS) entry which is preliminary data.</text>
</comment>
<sequence>MTRSRRLRSRRLHAVLAATVVALAVMLAPLGASPAIGATPMRVGAHSTDYAWFDSAVGPMQMYRDFDTGFSYPTWQDTAAYRAHPDAPAFHYSVKILPQRLSDPTDPINARLAAFLATTPKNIVLTNFHEPDYYNNGRFTPAQFRTGILRFADAVRAQNLADGGTRRVSVVLMDVTFNGYWTWPASEWWPTDARDGGHVDLVAGDIYALPNGTNTPCCPRGYTTGLKWQKPAYMLSFLRTFAVANATPWAVTELGYLEDVTDPTHKAQALRDAVAYARTNGADHILYFDATGPRADWRLRWSTPIGTASKTSAATLAWRSLAAP</sequence>
<evidence type="ECO:0000313" key="1">
    <source>
        <dbReference type="EMBL" id="GAA5017558.1"/>
    </source>
</evidence>
<reference evidence="2" key="1">
    <citation type="journal article" date="2019" name="Int. J. Syst. Evol. Microbiol.">
        <title>The Global Catalogue of Microorganisms (GCM) 10K type strain sequencing project: providing services to taxonomists for standard genome sequencing and annotation.</title>
        <authorList>
            <consortium name="The Broad Institute Genomics Platform"/>
            <consortium name="The Broad Institute Genome Sequencing Center for Infectious Disease"/>
            <person name="Wu L."/>
            <person name="Ma J."/>
        </authorList>
    </citation>
    <scope>NUCLEOTIDE SEQUENCE [LARGE SCALE GENOMIC DNA]</scope>
    <source>
        <strain evidence="2">JCM 17687</strain>
    </source>
</reference>
<dbReference type="InterPro" id="IPR017853">
    <property type="entry name" value="GH"/>
</dbReference>
<evidence type="ECO:0008006" key="3">
    <source>
        <dbReference type="Google" id="ProtNLM"/>
    </source>
</evidence>